<evidence type="ECO:0000313" key="1">
    <source>
        <dbReference type="EMBL" id="CAB3729175.1"/>
    </source>
</evidence>
<protein>
    <submittedName>
        <fullName evidence="1">Uncharacterized protein</fullName>
    </submittedName>
</protein>
<dbReference type="RefSeq" id="WP_061306678.1">
    <property type="nucleotide sequence ID" value="NZ_CADIJS010000004.1"/>
</dbReference>
<gene>
    <name evidence="1" type="ORF">LMG1873_04650</name>
</gene>
<proteinExistence type="predicted"/>
<reference evidence="1 2" key="1">
    <citation type="submission" date="2020-04" db="EMBL/GenBank/DDBJ databases">
        <authorList>
            <person name="De Canck E."/>
        </authorList>
    </citation>
    <scope>NUCLEOTIDE SEQUENCE [LARGE SCALE GENOMIC DNA]</scope>
    <source>
        <strain evidence="1 2">LMG 1873</strain>
    </source>
</reference>
<accession>A0ABN7F4W5</accession>
<dbReference type="Proteomes" id="UP000494116">
    <property type="component" value="Unassembled WGS sequence"/>
</dbReference>
<sequence length="110" mass="11832">MNHNQIGQFTASLQQPKASSLGNVQRDEGEIFAAVDALNVAISKCEFITQELVGRLEPVLASVKPQAVAGGIAPDPQPDTQLARIVQEHTHRVRSLTLSIENAAKRLALP</sequence>
<name>A0ABN7F4W5_9BURK</name>
<dbReference type="EMBL" id="CADIJS010000004">
    <property type="protein sequence ID" value="CAB3729175.1"/>
    <property type="molecule type" value="Genomic_DNA"/>
</dbReference>
<keyword evidence="2" id="KW-1185">Reference proteome</keyword>
<organism evidence="1 2">
    <name type="scientific">Achromobacter piechaudii</name>
    <dbReference type="NCBI Taxonomy" id="72556"/>
    <lineage>
        <taxon>Bacteria</taxon>
        <taxon>Pseudomonadati</taxon>
        <taxon>Pseudomonadota</taxon>
        <taxon>Betaproteobacteria</taxon>
        <taxon>Burkholderiales</taxon>
        <taxon>Alcaligenaceae</taxon>
        <taxon>Achromobacter</taxon>
    </lineage>
</organism>
<comment type="caution">
    <text evidence="1">The sequence shown here is derived from an EMBL/GenBank/DDBJ whole genome shotgun (WGS) entry which is preliminary data.</text>
</comment>
<evidence type="ECO:0000313" key="2">
    <source>
        <dbReference type="Proteomes" id="UP000494116"/>
    </source>
</evidence>